<keyword evidence="6 7" id="KW-0472">Membrane</keyword>
<feature type="transmembrane region" description="Helical" evidence="7">
    <location>
        <begin position="475"/>
        <end position="493"/>
    </location>
</feature>
<feature type="transmembrane region" description="Helical" evidence="7">
    <location>
        <begin position="151"/>
        <end position="175"/>
    </location>
</feature>
<accession>A0AA87IHK9</accession>
<feature type="domain" description="Major facilitator superfamily (MFS) profile" evidence="8">
    <location>
        <begin position="86"/>
        <end position="536"/>
    </location>
</feature>
<keyword evidence="5 7" id="KW-1133">Transmembrane helix</keyword>
<dbReference type="GO" id="GO:0022857">
    <property type="term" value="F:transmembrane transporter activity"/>
    <property type="evidence" value="ECO:0007669"/>
    <property type="project" value="InterPro"/>
</dbReference>
<evidence type="ECO:0000256" key="5">
    <source>
        <dbReference type="ARBA" id="ARBA00022989"/>
    </source>
</evidence>
<evidence type="ECO:0000259" key="8">
    <source>
        <dbReference type="PROSITE" id="PS50850"/>
    </source>
</evidence>
<dbReference type="Gene3D" id="1.20.1250.20">
    <property type="entry name" value="MFS general substrate transporter like domains"/>
    <property type="match status" value="1"/>
</dbReference>
<keyword evidence="4 7" id="KW-0812">Transmembrane</keyword>
<proteinExistence type="predicted"/>
<evidence type="ECO:0000313" key="9">
    <source>
        <dbReference type="EMBL" id="EIJ28001.1"/>
    </source>
</evidence>
<evidence type="ECO:0000256" key="1">
    <source>
        <dbReference type="ARBA" id="ARBA00004651"/>
    </source>
</evidence>
<organism evidence="9 10">
    <name type="scientific">Bifidobacterium longum subsp. longum 1-6B</name>
    <dbReference type="NCBI Taxonomy" id="1161744"/>
    <lineage>
        <taxon>Bacteria</taxon>
        <taxon>Bacillati</taxon>
        <taxon>Actinomycetota</taxon>
        <taxon>Actinomycetes</taxon>
        <taxon>Bifidobacteriales</taxon>
        <taxon>Bifidobacteriaceae</taxon>
        <taxon>Bifidobacterium</taxon>
    </lineage>
</organism>
<evidence type="ECO:0000256" key="3">
    <source>
        <dbReference type="ARBA" id="ARBA00022475"/>
    </source>
</evidence>
<feature type="transmembrane region" description="Helical" evidence="7">
    <location>
        <begin position="330"/>
        <end position="359"/>
    </location>
</feature>
<feature type="transmembrane region" description="Helical" evidence="7">
    <location>
        <begin position="241"/>
        <end position="261"/>
    </location>
</feature>
<name>A0AA87IHK9_BIFLL</name>
<comment type="subcellular location">
    <subcellularLocation>
        <location evidence="1">Cell membrane</location>
        <topology evidence="1">Multi-pass membrane protein</topology>
    </subcellularLocation>
</comment>
<dbReference type="GO" id="GO:0005886">
    <property type="term" value="C:plasma membrane"/>
    <property type="evidence" value="ECO:0007669"/>
    <property type="project" value="UniProtKB-SubCell"/>
</dbReference>
<sequence length="556" mass="57936">MKIAWHLPKSHGRHHAFFIAVVGPDVRGVTTFSRDGNLRGNPREVPLSAIQTTSDNIMPAGESGTAYSHSPHNASETRHFDHPHKVMLGLYIGAFLGMLSETSMNIALPDLMDEFSVSSGTAQWMVVGYMLAIGVVLPCVGFMLKWIKAKTLVLFALTCFLVGALVCTVATGFPVLLAGRIVQGISTGIVLPTMYAAIMRVFPPHKIGAANGVAGLVIMFAPVIGPTLAGALIGALSWRAIFALFAVVAVIALACTAAFFVTPIERTRPAVDMLSIVASALGFGCLVAGVSLISDMGFSVAVVGLLVIGVVVLALYAYRQLHIADPLLDLRALGIAAFRTPAIMVSCSFACTLAFMYLVPQELQRGLGMSSTLAGLLMLPGGIVNAVCTLMAGRLFDRHGARVLVWIGVVMAAIGGALFFAIGVDSGVVLFLAAHIIVMVGIPFIQQSAQSAALKSLPGRMAADGSTILNTMQQVCGAIATAVATCLLGLGQTGYAAGGGANAAQGFVDGSRYGYMFGLVLVAIVLVFSFMLKGGKEEPKLVPVQVDDGAVESLAV</sequence>
<evidence type="ECO:0000313" key="10">
    <source>
        <dbReference type="Proteomes" id="UP000006410"/>
    </source>
</evidence>
<dbReference type="InterPro" id="IPR020846">
    <property type="entry name" value="MFS_dom"/>
</dbReference>
<dbReference type="InterPro" id="IPR036259">
    <property type="entry name" value="MFS_trans_sf"/>
</dbReference>
<dbReference type="PANTHER" id="PTHR42718">
    <property type="entry name" value="MAJOR FACILITATOR SUPERFAMILY MULTIDRUG TRANSPORTER MFSC"/>
    <property type="match status" value="1"/>
</dbReference>
<dbReference type="Pfam" id="PF07690">
    <property type="entry name" value="MFS_1"/>
    <property type="match status" value="1"/>
</dbReference>
<protein>
    <submittedName>
        <fullName evidence="9">Drug resistance MFS transporter, drug:H+ antiporter-2 family</fullName>
    </submittedName>
</protein>
<reference evidence="9 10" key="1">
    <citation type="journal article" date="2013" name="Genome Announc.">
        <title>Draft Genome Sequences of Two Pairs of Human Intestinal Bifidobacterium longum subsp. longum Strains, 44B and 1-6B and 35B and 2-2B, Consecutively Isolated from Two Children after a 5-Year Time Period.</title>
        <authorList>
            <person name="Shkoporov A.N."/>
            <person name="Efimov B.A."/>
            <person name="Khokhlova E.V."/>
            <person name="Chaplin A.V."/>
            <person name="Kafarskaya L.I."/>
            <person name="Durkin A.S."/>
            <person name="McCorrison J."/>
            <person name="Torralba M."/>
            <person name="Gillis M."/>
            <person name="Sutton G."/>
            <person name="Weibel D.B."/>
            <person name="Nelson K.E."/>
            <person name="Smeianov V.V."/>
        </authorList>
    </citation>
    <scope>NUCLEOTIDE SEQUENCE [LARGE SCALE GENOMIC DNA]</scope>
    <source>
        <strain evidence="9 10">1-6B</strain>
    </source>
</reference>
<dbReference type="Gene3D" id="1.20.1720.10">
    <property type="entry name" value="Multidrug resistance protein D"/>
    <property type="match status" value="1"/>
</dbReference>
<comment type="caution">
    <text evidence="9">The sequence shown here is derived from an EMBL/GenBank/DDBJ whole genome shotgun (WGS) entry which is preliminary data.</text>
</comment>
<feature type="transmembrane region" description="Helical" evidence="7">
    <location>
        <begin position="214"/>
        <end position="235"/>
    </location>
</feature>
<dbReference type="PANTHER" id="PTHR42718:SF43">
    <property type="entry name" value="LINCOMYCIN RESISTANCE PROTEIN LMRB"/>
    <property type="match status" value="1"/>
</dbReference>
<dbReference type="SUPFAM" id="SSF103473">
    <property type="entry name" value="MFS general substrate transporter"/>
    <property type="match status" value="1"/>
</dbReference>
<evidence type="ECO:0000256" key="7">
    <source>
        <dbReference type="SAM" id="Phobius"/>
    </source>
</evidence>
<dbReference type="InterPro" id="IPR004638">
    <property type="entry name" value="EmrB-like"/>
</dbReference>
<feature type="transmembrane region" description="Helical" evidence="7">
    <location>
        <begin position="513"/>
        <end position="532"/>
    </location>
</feature>
<dbReference type="AlphaFoldDB" id="A0AA87IHK9"/>
<gene>
    <name evidence="9" type="ORF">HMPREF1313_1034</name>
</gene>
<feature type="transmembrane region" description="Helical" evidence="7">
    <location>
        <begin position="181"/>
        <end position="202"/>
    </location>
</feature>
<feature type="transmembrane region" description="Helical" evidence="7">
    <location>
        <begin position="126"/>
        <end position="144"/>
    </location>
</feature>
<feature type="transmembrane region" description="Helical" evidence="7">
    <location>
        <begin position="403"/>
        <end position="422"/>
    </location>
</feature>
<keyword evidence="3" id="KW-1003">Cell membrane</keyword>
<keyword evidence="2" id="KW-0813">Transport</keyword>
<feature type="transmembrane region" description="Helical" evidence="7">
    <location>
        <begin position="428"/>
        <end position="445"/>
    </location>
</feature>
<feature type="transmembrane region" description="Helical" evidence="7">
    <location>
        <begin position="88"/>
        <end position="106"/>
    </location>
</feature>
<feature type="transmembrane region" description="Helical" evidence="7">
    <location>
        <begin position="298"/>
        <end position="318"/>
    </location>
</feature>
<evidence type="ECO:0000256" key="6">
    <source>
        <dbReference type="ARBA" id="ARBA00023136"/>
    </source>
</evidence>
<dbReference type="EMBL" id="AJTF01000025">
    <property type="protein sequence ID" value="EIJ28001.1"/>
    <property type="molecule type" value="Genomic_DNA"/>
</dbReference>
<dbReference type="Proteomes" id="UP000006410">
    <property type="component" value="Unassembled WGS sequence"/>
</dbReference>
<evidence type="ECO:0000256" key="4">
    <source>
        <dbReference type="ARBA" id="ARBA00022692"/>
    </source>
</evidence>
<feature type="transmembrane region" description="Helical" evidence="7">
    <location>
        <begin position="273"/>
        <end position="292"/>
    </location>
</feature>
<dbReference type="NCBIfam" id="TIGR00711">
    <property type="entry name" value="efflux_EmrB"/>
    <property type="match status" value="1"/>
</dbReference>
<dbReference type="PRINTS" id="PR01036">
    <property type="entry name" value="TCRTETB"/>
</dbReference>
<dbReference type="PROSITE" id="PS50850">
    <property type="entry name" value="MFS"/>
    <property type="match status" value="1"/>
</dbReference>
<feature type="transmembrane region" description="Helical" evidence="7">
    <location>
        <begin position="371"/>
        <end position="391"/>
    </location>
</feature>
<evidence type="ECO:0000256" key="2">
    <source>
        <dbReference type="ARBA" id="ARBA00022448"/>
    </source>
</evidence>
<dbReference type="InterPro" id="IPR011701">
    <property type="entry name" value="MFS"/>
</dbReference>